<protein>
    <recommendedName>
        <fullName evidence="4">HAT C-terminal dimerisation domain-containing protein</fullName>
    </recommendedName>
</protein>
<gene>
    <name evidence="2" type="ORF">MEUPH1_LOCUS27586</name>
</gene>
<reference evidence="2 3" key="1">
    <citation type="submission" date="2023-01" db="EMBL/GenBank/DDBJ databases">
        <authorList>
            <person name="Whitehead M."/>
        </authorList>
    </citation>
    <scope>NUCLEOTIDE SEQUENCE [LARGE SCALE GENOMIC DNA]</scope>
</reference>
<proteinExistence type="predicted"/>
<name>A0AAV0XYZ8_9HEMI</name>
<comment type="caution">
    <text evidence="2">The sequence shown here is derived from an EMBL/GenBank/DDBJ whole genome shotgun (WGS) entry which is preliminary data.</text>
</comment>
<dbReference type="EMBL" id="CARXXK010001133">
    <property type="protein sequence ID" value="CAI6373894.1"/>
    <property type="molecule type" value="Genomic_DNA"/>
</dbReference>
<evidence type="ECO:0000256" key="1">
    <source>
        <dbReference type="SAM" id="MobiDB-lite"/>
    </source>
</evidence>
<evidence type="ECO:0000313" key="2">
    <source>
        <dbReference type="EMBL" id="CAI6373894.1"/>
    </source>
</evidence>
<evidence type="ECO:0000313" key="3">
    <source>
        <dbReference type="Proteomes" id="UP001160148"/>
    </source>
</evidence>
<dbReference type="Proteomes" id="UP001160148">
    <property type="component" value="Unassembled WGS sequence"/>
</dbReference>
<keyword evidence="3" id="KW-1185">Reference proteome</keyword>
<evidence type="ECO:0008006" key="4">
    <source>
        <dbReference type="Google" id="ProtNLM"/>
    </source>
</evidence>
<feature type="region of interest" description="Disordered" evidence="1">
    <location>
        <begin position="161"/>
        <end position="187"/>
    </location>
</feature>
<accession>A0AAV0XYZ8</accession>
<sequence>MIPIFNYGEQICSSAAVESSFKKLKTVTMKNVVLPTNIEIFLENHVMSLKGASLIRIAKNQSNMSPYSSTEEVEDRYNTDLNHSFSFNLLETHDVNDQQDLGDNCLSRNVSPSFVLEKFNDYDENEALIVVDTVNEQTHFNKKITLIDELCCKSSNEFNENNPMSVDEDIENNRQTSFTEENAALEE</sequence>
<dbReference type="AlphaFoldDB" id="A0AAV0XYZ8"/>
<organism evidence="2 3">
    <name type="scientific">Macrosiphum euphorbiae</name>
    <name type="common">potato aphid</name>
    <dbReference type="NCBI Taxonomy" id="13131"/>
    <lineage>
        <taxon>Eukaryota</taxon>
        <taxon>Metazoa</taxon>
        <taxon>Ecdysozoa</taxon>
        <taxon>Arthropoda</taxon>
        <taxon>Hexapoda</taxon>
        <taxon>Insecta</taxon>
        <taxon>Pterygota</taxon>
        <taxon>Neoptera</taxon>
        <taxon>Paraneoptera</taxon>
        <taxon>Hemiptera</taxon>
        <taxon>Sternorrhyncha</taxon>
        <taxon>Aphidomorpha</taxon>
        <taxon>Aphidoidea</taxon>
        <taxon>Aphididae</taxon>
        <taxon>Macrosiphini</taxon>
        <taxon>Macrosiphum</taxon>
    </lineage>
</organism>